<dbReference type="AlphaFoldDB" id="B0D2S6"/>
<dbReference type="KEGG" id="lbc:LACBIDRAFT_293300"/>
<dbReference type="OrthoDB" id="2727133at2759"/>
<name>B0D2S6_LACBS</name>
<dbReference type="InParanoid" id="B0D2S6"/>
<accession>B0D2S6</accession>
<protein>
    <submittedName>
        <fullName evidence="1">Predicted protein</fullName>
    </submittedName>
</protein>
<proteinExistence type="predicted"/>
<organism evidence="2">
    <name type="scientific">Laccaria bicolor (strain S238N-H82 / ATCC MYA-4686)</name>
    <name type="common">Bicoloured deceiver</name>
    <name type="synonym">Laccaria laccata var. bicolor</name>
    <dbReference type="NCBI Taxonomy" id="486041"/>
    <lineage>
        <taxon>Eukaryota</taxon>
        <taxon>Fungi</taxon>
        <taxon>Dikarya</taxon>
        <taxon>Basidiomycota</taxon>
        <taxon>Agaricomycotina</taxon>
        <taxon>Agaricomycetes</taxon>
        <taxon>Agaricomycetidae</taxon>
        <taxon>Agaricales</taxon>
        <taxon>Agaricineae</taxon>
        <taxon>Hydnangiaceae</taxon>
        <taxon>Laccaria</taxon>
    </lineage>
</organism>
<gene>
    <name evidence="1" type="ORF">LACBIDRAFT_293300</name>
</gene>
<keyword evidence="2" id="KW-1185">Reference proteome</keyword>
<evidence type="ECO:0000313" key="1">
    <source>
        <dbReference type="EMBL" id="EDR10804.1"/>
    </source>
</evidence>
<dbReference type="Proteomes" id="UP000001194">
    <property type="component" value="Unassembled WGS sequence"/>
</dbReference>
<dbReference type="RefSeq" id="XP_001878105.1">
    <property type="nucleotide sequence ID" value="XM_001878070.1"/>
</dbReference>
<dbReference type="GeneID" id="6074238"/>
<sequence length="129" mass="14912">MLVYTGKFNTESYAINENIFVVLLEDWVERGGVLVFSTFTKDDAGVEKRPFDLTTQYVLRSSDSDVKAFAIRDLNNEAFYWFNATRGTDTITLNLNHGDRLITEGIELTKLNAKWRFCRQAGREWSKDN</sequence>
<dbReference type="HOGENOM" id="CLU_2133904_0_0_1"/>
<dbReference type="EMBL" id="DS547096">
    <property type="protein sequence ID" value="EDR10804.1"/>
    <property type="molecule type" value="Genomic_DNA"/>
</dbReference>
<evidence type="ECO:0000313" key="2">
    <source>
        <dbReference type="Proteomes" id="UP000001194"/>
    </source>
</evidence>
<reference evidence="1 2" key="1">
    <citation type="journal article" date="2008" name="Nature">
        <title>The genome of Laccaria bicolor provides insights into mycorrhizal symbiosis.</title>
        <authorList>
            <person name="Martin F."/>
            <person name="Aerts A."/>
            <person name="Ahren D."/>
            <person name="Brun A."/>
            <person name="Danchin E.G.J."/>
            <person name="Duchaussoy F."/>
            <person name="Gibon J."/>
            <person name="Kohler A."/>
            <person name="Lindquist E."/>
            <person name="Pereda V."/>
            <person name="Salamov A."/>
            <person name="Shapiro H.J."/>
            <person name="Wuyts J."/>
            <person name="Blaudez D."/>
            <person name="Buee M."/>
            <person name="Brokstein P."/>
            <person name="Canbaeck B."/>
            <person name="Cohen D."/>
            <person name="Courty P.E."/>
            <person name="Coutinho P.M."/>
            <person name="Delaruelle C."/>
            <person name="Detter J.C."/>
            <person name="Deveau A."/>
            <person name="DiFazio S."/>
            <person name="Duplessis S."/>
            <person name="Fraissinet-Tachet L."/>
            <person name="Lucic E."/>
            <person name="Frey-Klett P."/>
            <person name="Fourrey C."/>
            <person name="Feussner I."/>
            <person name="Gay G."/>
            <person name="Grimwood J."/>
            <person name="Hoegger P.J."/>
            <person name="Jain P."/>
            <person name="Kilaru S."/>
            <person name="Labbe J."/>
            <person name="Lin Y.C."/>
            <person name="Legue V."/>
            <person name="Le Tacon F."/>
            <person name="Marmeisse R."/>
            <person name="Melayah D."/>
            <person name="Montanini B."/>
            <person name="Muratet M."/>
            <person name="Nehls U."/>
            <person name="Niculita-Hirzel H."/>
            <person name="Oudot-Le Secq M.P."/>
            <person name="Peter M."/>
            <person name="Quesneville H."/>
            <person name="Rajashekar B."/>
            <person name="Reich M."/>
            <person name="Rouhier N."/>
            <person name="Schmutz J."/>
            <person name="Yin T."/>
            <person name="Chalot M."/>
            <person name="Henrissat B."/>
            <person name="Kuees U."/>
            <person name="Lucas S."/>
            <person name="Van de Peer Y."/>
            <person name="Podila G.K."/>
            <person name="Polle A."/>
            <person name="Pukkila P.J."/>
            <person name="Richardson P.M."/>
            <person name="Rouze P."/>
            <person name="Sanders I.R."/>
            <person name="Stajich J.E."/>
            <person name="Tunlid A."/>
            <person name="Tuskan G."/>
            <person name="Grigoriev I.V."/>
        </authorList>
    </citation>
    <scope>NUCLEOTIDE SEQUENCE [LARGE SCALE GENOMIC DNA]</scope>
    <source>
        <strain evidence="2">S238N-H82 / ATCC MYA-4686</strain>
    </source>
</reference>